<keyword evidence="4" id="KW-1185">Reference proteome</keyword>
<proteinExistence type="predicted"/>
<keyword evidence="2" id="KW-0472">Membrane</keyword>
<name>A0A1V4SKY9_RUMHU</name>
<keyword evidence="2" id="KW-1133">Transmembrane helix</keyword>
<dbReference type="Proteomes" id="UP000191554">
    <property type="component" value="Unassembled WGS sequence"/>
</dbReference>
<keyword evidence="2" id="KW-0812">Transmembrane</keyword>
<dbReference type="RefSeq" id="WP_080063999.1">
    <property type="nucleotide sequence ID" value="NZ_MZGX01000008.1"/>
</dbReference>
<evidence type="ECO:0000256" key="1">
    <source>
        <dbReference type="SAM" id="MobiDB-lite"/>
    </source>
</evidence>
<sequence length="182" mass="18956">MKKVHEKSIVLGIGIGMIITAIAGLIYSGGDNTGTQAGKLSKEEIIRLAKGYGMIEPVHLINDEEAGAQTGSSTSAAVQTGGTATDTGVSGSESSGSTGGKSADTQAAGEAGERNINVAIKQGFDSSKVIDVLLESGVISNKDKFAEVLDSYQASTKIKIGQYSFRKNDDYEYIVKTICNIK</sequence>
<reference evidence="3 4" key="1">
    <citation type="submission" date="2017-03" db="EMBL/GenBank/DDBJ databases">
        <title>Genome sequence of Clostridium hungatei DSM 14427.</title>
        <authorList>
            <person name="Poehlein A."/>
            <person name="Daniel R."/>
        </authorList>
    </citation>
    <scope>NUCLEOTIDE SEQUENCE [LARGE SCALE GENOMIC DNA]</scope>
    <source>
        <strain evidence="3 4">DSM 14427</strain>
    </source>
</reference>
<dbReference type="STRING" id="48256.CLHUN_15530"/>
<evidence type="ECO:0000313" key="4">
    <source>
        <dbReference type="Proteomes" id="UP000191554"/>
    </source>
</evidence>
<comment type="caution">
    <text evidence="3">The sequence shown here is derived from an EMBL/GenBank/DDBJ whole genome shotgun (WGS) entry which is preliminary data.</text>
</comment>
<accession>A0A1V4SKY9</accession>
<dbReference type="OrthoDB" id="1739583at2"/>
<dbReference type="EMBL" id="MZGX01000008">
    <property type="protein sequence ID" value="OPX44559.1"/>
    <property type="molecule type" value="Genomic_DNA"/>
</dbReference>
<dbReference type="Gene3D" id="3.30.1490.480">
    <property type="entry name" value="Endolytic murein transglycosylase"/>
    <property type="match status" value="1"/>
</dbReference>
<feature type="transmembrane region" description="Helical" evidence="2">
    <location>
        <begin position="9"/>
        <end position="27"/>
    </location>
</feature>
<gene>
    <name evidence="3" type="ORF">CLHUN_15530</name>
</gene>
<evidence type="ECO:0000256" key="2">
    <source>
        <dbReference type="SAM" id="Phobius"/>
    </source>
</evidence>
<dbReference type="AlphaFoldDB" id="A0A1V4SKY9"/>
<protein>
    <recommendedName>
        <fullName evidence="5">YceG-like family protein</fullName>
    </recommendedName>
</protein>
<evidence type="ECO:0000313" key="3">
    <source>
        <dbReference type="EMBL" id="OPX44559.1"/>
    </source>
</evidence>
<feature type="region of interest" description="Disordered" evidence="1">
    <location>
        <begin position="67"/>
        <end position="109"/>
    </location>
</feature>
<evidence type="ECO:0008006" key="5">
    <source>
        <dbReference type="Google" id="ProtNLM"/>
    </source>
</evidence>
<feature type="compositionally biased region" description="Low complexity" evidence="1">
    <location>
        <begin position="67"/>
        <end position="102"/>
    </location>
</feature>
<organism evidence="3 4">
    <name type="scientific">Ruminiclostridium hungatei</name>
    <name type="common">Clostridium hungatei</name>
    <dbReference type="NCBI Taxonomy" id="48256"/>
    <lineage>
        <taxon>Bacteria</taxon>
        <taxon>Bacillati</taxon>
        <taxon>Bacillota</taxon>
        <taxon>Clostridia</taxon>
        <taxon>Eubacteriales</taxon>
        <taxon>Oscillospiraceae</taxon>
        <taxon>Ruminiclostridium</taxon>
    </lineage>
</organism>